<reference evidence="2" key="1">
    <citation type="submission" date="2022-02" db="EMBL/GenBank/DDBJ databases">
        <authorList>
            <person name="Henning P.M."/>
            <person name="McCubbin A.G."/>
            <person name="Shore J.S."/>
        </authorList>
    </citation>
    <scope>NUCLEOTIDE SEQUENCE</scope>
    <source>
        <strain evidence="2">F60SS</strain>
        <tissue evidence="2">Leaves</tissue>
    </source>
</reference>
<proteinExistence type="predicted"/>
<dbReference type="EMBL" id="JAKUCV010002895">
    <property type="protein sequence ID" value="KAJ4841067.1"/>
    <property type="molecule type" value="Genomic_DNA"/>
</dbReference>
<reference evidence="2" key="2">
    <citation type="journal article" date="2023" name="Plants (Basel)">
        <title>Annotation of the Turnera subulata (Passifloraceae) Draft Genome Reveals the S-Locus Evolved after the Divergence of Turneroideae from Passifloroideae in a Stepwise Manner.</title>
        <authorList>
            <person name="Henning P.M."/>
            <person name="Roalson E.H."/>
            <person name="Mir W."/>
            <person name="McCubbin A.G."/>
            <person name="Shore J.S."/>
        </authorList>
    </citation>
    <scope>NUCLEOTIDE SEQUENCE</scope>
    <source>
        <strain evidence="2">F60SS</strain>
    </source>
</reference>
<dbReference type="Proteomes" id="UP001141552">
    <property type="component" value="Unassembled WGS sequence"/>
</dbReference>
<evidence type="ECO:0000256" key="1">
    <source>
        <dbReference type="SAM" id="MobiDB-lite"/>
    </source>
</evidence>
<dbReference type="OrthoDB" id="749289at2759"/>
<feature type="region of interest" description="Disordered" evidence="1">
    <location>
        <begin position="1"/>
        <end position="49"/>
    </location>
</feature>
<evidence type="ECO:0000313" key="2">
    <source>
        <dbReference type="EMBL" id="KAJ4841067.1"/>
    </source>
</evidence>
<gene>
    <name evidence="2" type="ORF">Tsubulata_023576</name>
</gene>
<keyword evidence="3" id="KW-1185">Reference proteome</keyword>
<protein>
    <submittedName>
        <fullName evidence="2">Uncharacterized protein</fullName>
    </submittedName>
</protein>
<dbReference type="AlphaFoldDB" id="A0A9Q0JHA1"/>
<organism evidence="2 3">
    <name type="scientific">Turnera subulata</name>
    <dbReference type="NCBI Taxonomy" id="218843"/>
    <lineage>
        <taxon>Eukaryota</taxon>
        <taxon>Viridiplantae</taxon>
        <taxon>Streptophyta</taxon>
        <taxon>Embryophyta</taxon>
        <taxon>Tracheophyta</taxon>
        <taxon>Spermatophyta</taxon>
        <taxon>Magnoliopsida</taxon>
        <taxon>eudicotyledons</taxon>
        <taxon>Gunneridae</taxon>
        <taxon>Pentapetalae</taxon>
        <taxon>rosids</taxon>
        <taxon>fabids</taxon>
        <taxon>Malpighiales</taxon>
        <taxon>Passifloraceae</taxon>
        <taxon>Turnera</taxon>
    </lineage>
</organism>
<accession>A0A9Q0JHA1</accession>
<evidence type="ECO:0000313" key="3">
    <source>
        <dbReference type="Proteomes" id="UP001141552"/>
    </source>
</evidence>
<name>A0A9Q0JHA1_9ROSI</name>
<dbReference type="PANTHER" id="PTHR35324">
    <property type="entry name" value="BNAA08G03750D PROTEIN"/>
    <property type="match status" value="1"/>
</dbReference>
<comment type="caution">
    <text evidence="2">The sequence shown here is derived from an EMBL/GenBank/DDBJ whole genome shotgun (WGS) entry which is preliminary data.</text>
</comment>
<feature type="compositionally biased region" description="Basic and acidic residues" evidence="1">
    <location>
        <begin position="13"/>
        <end position="24"/>
    </location>
</feature>
<dbReference type="PANTHER" id="PTHR35324:SF4">
    <property type="entry name" value="EXPRESSED PROTEIN"/>
    <property type="match status" value="1"/>
</dbReference>
<sequence length="102" mass="11467">MSPLVSKPQPDLSKAENISHNKQQEEEDQESTETTVSSHVHLKPAHSIGTLDKEEVLRRIRQRKRANKVRSTLQGLVGMLFSSKTDDEKACVKWVDDAFAAP</sequence>